<reference evidence="2" key="1">
    <citation type="journal article" date="2013" name="Genome Announc.">
        <title>Draft genome sequence of the basidiomycetous yeast-like fungus Pseudozyma hubeiensis SY62, which produces an abundant amount of the biosurfactant mannosylerythritol lipids.</title>
        <authorList>
            <person name="Konishi M."/>
            <person name="Hatada Y."/>
            <person name="Horiuchi J."/>
        </authorList>
    </citation>
    <scope>NUCLEOTIDE SEQUENCE [LARGE SCALE GENOMIC DNA]</scope>
    <source>
        <strain evidence="2">SY62</strain>
    </source>
</reference>
<dbReference type="HOGENOM" id="CLU_2360657_0_0_1"/>
<evidence type="ECO:0000313" key="1">
    <source>
        <dbReference type="EMBL" id="GAC98005.1"/>
    </source>
</evidence>
<dbReference type="EMBL" id="DF238815">
    <property type="protein sequence ID" value="GAC98005.1"/>
    <property type="molecule type" value="Genomic_DNA"/>
</dbReference>
<dbReference type="Proteomes" id="UP000014071">
    <property type="component" value="Unassembled WGS sequence"/>
</dbReference>
<name>R9PIS1_PSEHS</name>
<evidence type="ECO:0000313" key="2">
    <source>
        <dbReference type="Proteomes" id="UP000014071"/>
    </source>
</evidence>
<dbReference type="RefSeq" id="XP_012191592.1">
    <property type="nucleotide sequence ID" value="XM_012336202.1"/>
</dbReference>
<sequence>MAKFLYRLDNTASQLDKHVMRREREQEAGERHRLIDRFRRLLTLNSFIPVSLRQRIFFIAIGPSALVAKALSLLPTNNNIVISPLPAHPPYHRKTQ</sequence>
<dbReference type="GeneID" id="24110871"/>
<proteinExistence type="predicted"/>
<keyword evidence="2" id="KW-1185">Reference proteome</keyword>
<organism evidence="1 2">
    <name type="scientific">Pseudozyma hubeiensis (strain SY62)</name>
    <name type="common">Yeast</name>
    <dbReference type="NCBI Taxonomy" id="1305764"/>
    <lineage>
        <taxon>Eukaryota</taxon>
        <taxon>Fungi</taxon>
        <taxon>Dikarya</taxon>
        <taxon>Basidiomycota</taxon>
        <taxon>Ustilaginomycotina</taxon>
        <taxon>Ustilaginomycetes</taxon>
        <taxon>Ustilaginales</taxon>
        <taxon>Ustilaginaceae</taxon>
        <taxon>Pseudozyma</taxon>
    </lineage>
</organism>
<gene>
    <name evidence="1" type="ORF">PHSY_005593</name>
</gene>
<accession>R9PIS1</accession>
<dbReference type="AlphaFoldDB" id="R9PIS1"/>
<protein>
    <submittedName>
        <fullName evidence="1">Sulfite reductase beta subunit</fullName>
    </submittedName>
</protein>